<proteinExistence type="inferred from homology"/>
<feature type="transmembrane region" description="Helical" evidence="10">
    <location>
        <begin position="259"/>
        <end position="278"/>
    </location>
</feature>
<evidence type="ECO:0000256" key="7">
    <source>
        <dbReference type="ARBA" id="ARBA00023294"/>
    </source>
</evidence>
<feature type="transmembrane region" description="Helical" evidence="10">
    <location>
        <begin position="147"/>
        <end position="168"/>
    </location>
</feature>
<evidence type="ECO:0000256" key="10">
    <source>
        <dbReference type="SAM" id="Phobius"/>
    </source>
</evidence>
<comment type="function">
    <text evidence="8">Involved in cellular auxin homeostasis by regulating auxin metabolism. Regulates intracellular auxin accumulation at the endoplasmic reticulum and thus auxin availability for nuclear auxin signaling.</text>
</comment>
<feature type="transmembrane region" description="Helical" evidence="10">
    <location>
        <begin position="106"/>
        <end position="127"/>
    </location>
</feature>
<feature type="transmembrane region" description="Helical" evidence="10">
    <location>
        <begin position="45"/>
        <end position="64"/>
    </location>
</feature>
<dbReference type="GeneID" id="113850819"/>
<evidence type="ECO:0000256" key="2">
    <source>
        <dbReference type="ARBA" id="ARBA00022448"/>
    </source>
</evidence>
<sequence>MKFLKLYLVALTPILKLLLTTAFGTFLALDRIDILGKNARKHINAMVYFVFTPALIMSSLARTITLRNMFMLWFMPLNILVTYIAGTFLGWLLIKITRVPHHLHGLVLGCCAAGNLASLPLIVVPAICTERNSPFGDMNVCYRNGLAYASLSMAIGYIYAWSITFNVVRIYSPPVSNVVKVDESAVTPMSAIETDPENLSKCSTLTLATAEDNNTQPNGSIDRPEIECKVLDAQAKVPEKLKIMKLLKILADKINNMKVLIAPSTMAAIFGLTIGVVPQFRKVLVDDNTPLHVVQDSITMLGDASIPTMILLLGANLLKGLKGLGKQLPLIVGIIVVKYVALPVIGITIVRGAVHFKWIHPDPLYQFVLLLQHALPPAIVVSKLFPVVFLK</sequence>
<dbReference type="GO" id="GO:0080162">
    <property type="term" value="P:endoplasmic reticulum to cytosol auxin transport"/>
    <property type="evidence" value="ECO:0007669"/>
    <property type="project" value="InterPro"/>
</dbReference>
<dbReference type="Pfam" id="PF03547">
    <property type="entry name" value="Mem_trans"/>
    <property type="match status" value="1"/>
</dbReference>
<reference evidence="12" key="2">
    <citation type="submission" date="2025-08" db="UniProtKB">
        <authorList>
            <consortium name="RefSeq"/>
        </authorList>
    </citation>
    <scope>IDENTIFICATION</scope>
    <source>
        <tissue evidence="12">Young leaves</tissue>
    </source>
</reference>
<protein>
    <submittedName>
        <fullName evidence="12">Protein PIN-LIKES 1-like</fullName>
    </submittedName>
</protein>
<name>A0A8B8K0A4_ABRPR</name>
<dbReference type="GO" id="GO:0009734">
    <property type="term" value="P:auxin-activated signaling pathway"/>
    <property type="evidence" value="ECO:0007669"/>
    <property type="project" value="UniProtKB-KW"/>
</dbReference>
<reference evidence="11" key="1">
    <citation type="journal article" date="2019" name="Toxins">
        <title>Detection of Abrin-Like and Prepropulchellin-Like Toxin Genes and Transcripts Using Whole Genome Sequencing and Full-Length Transcript Sequencing of Abrus precatorius.</title>
        <authorList>
            <person name="Hovde B.T."/>
            <person name="Daligault H.E."/>
            <person name="Hanschen E.R."/>
            <person name="Kunde Y.A."/>
            <person name="Johnson M.B."/>
            <person name="Starkenburg S.R."/>
            <person name="Johnson S.L."/>
        </authorList>
    </citation>
    <scope>NUCLEOTIDE SEQUENCE [LARGE SCALE GENOMIC DNA]</scope>
</reference>
<keyword evidence="5 10" id="KW-1133">Transmembrane helix</keyword>
<evidence type="ECO:0000256" key="9">
    <source>
        <dbReference type="ARBA" id="ARBA00025752"/>
    </source>
</evidence>
<evidence type="ECO:0000256" key="4">
    <source>
        <dbReference type="ARBA" id="ARBA00022824"/>
    </source>
</evidence>
<evidence type="ECO:0000313" key="12">
    <source>
        <dbReference type="RefSeq" id="XP_027337150.1"/>
    </source>
</evidence>
<gene>
    <name evidence="12" type="primary">LOC113850819</name>
</gene>
<feature type="transmembrane region" description="Helical" evidence="10">
    <location>
        <begin position="6"/>
        <end position="29"/>
    </location>
</feature>
<evidence type="ECO:0000313" key="11">
    <source>
        <dbReference type="Proteomes" id="UP000694853"/>
    </source>
</evidence>
<keyword evidence="3 10" id="KW-0812">Transmembrane</keyword>
<keyword evidence="4" id="KW-0256">Endoplasmic reticulum</keyword>
<evidence type="ECO:0000256" key="6">
    <source>
        <dbReference type="ARBA" id="ARBA00023136"/>
    </source>
</evidence>
<dbReference type="PANTHER" id="PTHR31651">
    <property type="match status" value="1"/>
</dbReference>
<dbReference type="AlphaFoldDB" id="A0A8B8K0A4"/>
<keyword evidence="2" id="KW-0813">Transport</keyword>
<dbReference type="RefSeq" id="XP_027337150.1">
    <property type="nucleotide sequence ID" value="XM_027481349.1"/>
</dbReference>
<keyword evidence="11" id="KW-1185">Reference proteome</keyword>
<evidence type="ECO:0000256" key="1">
    <source>
        <dbReference type="ARBA" id="ARBA00004477"/>
    </source>
</evidence>
<keyword evidence="7" id="KW-0927">Auxin signaling pathway</keyword>
<evidence type="ECO:0000256" key="5">
    <source>
        <dbReference type="ARBA" id="ARBA00022989"/>
    </source>
</evidence>
<evidence type="ECO:0000256" key="8">
    <source>
        <dbReference type="ARBA" id="ARBA00025100"/>
    </source>
</evidence>
<evidence type="ECO:0000256" key="3">
    <source>
        <dbReference type="ARBA" id="ARBA00022692"/>
    </source>
</evidence>
<comment type="subcellular location">
    <subcellularLocation>
        <location evidence="1">Endoplasmic reticulum membrane</location>
        <topology evidence="1">Multi-pass membrane protein</topology>
    </subcellularLocation>
</comment>
<keyword evidence="6 10" id="KW-0472">Membrane</keyword>
<feature type="transmembrane region" description="Helical" evidence="10">
    <location>
        <begin position="298"/>
        <end position="318"/>
    </location>
</feature>
<feature type="transmembrane region" description="Helical" evidence="10">
    <location>
        <begin position="330"/>
        <end position="350"/>
    </location>
</feature>
<organism evidence="11 12">
    <name type="scientific">Abrus precatorius</name>
    <name type="common">Indian licorice</name>
    <name type="synonym">Glycine abrus</name>
    <dbReference type="NCBI Taxonomy" id="3816"/>
    <lineage>
        <taxon>Eukaryota</taxon>
        <taxon>Viridiplantae</taxon>
        <taxon>Streptophyta</taxon>
        <taxon>Embryophyta</taxon>
        <taxon>Tracheophyta</taxon>
        <taxon>Spermatophyta</taxon>
        <taxon>Magnoliopsida</taxon>
        <taxon>eudicotyledons</taxon>
        <taxon>Gunneridae</taxon>
        <taxon>Pentapetalae</taxon>
        <taxon>rosids</taxon>
        <taxon>fabids</taxon>
        <taxon>Fabales</taxon>
        <taxon>Fabaceae</taxon>
        <taxon>Papilionoideae</taxon>
        <taxon>50 kb inversion clade</taxon>
        <taxon>NPAAA clade</taxon>
        <taxon>indigoferoid/millettioid clade</taxon>
        <taxon>Abreae</taxon>
        <taxon>Abrus</taxon>
    </lineage>
</organism>
<dbReference type="InterPro" id="IPR004776">
    <property type="entry name" value="Mem_transp_PIN-like"/>
</dbReference>
<accession>A0A8B8K0A4</accession>
<comment type="similarity">
    <text evidence="9">Belongs to the auxin efflux carrier (TC 2.A.69.2) family.</text>
</comment>
<dbReference type="InterPro" id="IPR045033">
    <property type="entry name" value="PILS1/3/4/5/7"/>
</dbReference>
<dbReference type="KEGG" id="aprc:113850819"/>
<feature type="transmembrane region" description="Helical" evidence="10">
    <location>
        <begin position="370"/>
        <end position="390"/>
    </location>
</feature>
<dbReference type="GO" id="GO:0005789">
    <property type="term" value="C:endoplasmic reticulum membrane"/>
    <property type="evidence" value="ECO:0007669"/>
    <property type="project" value="UniProtKB-SubCell"/>
</dbReference>
<dbReference type="PANTHER" id="PTHR31651:SF44">
    <property type="entry name" value="AUXIN EFFLUX CARRIER FAMILY PROTEIN"/>
    <property type="match status" value="1"/>
</dbReference>
<dbReference type="OrthoDB" id="191139at2759"/>
<dbReference type="Proteomes" id="UP000694853">
    <property type="component" value="Unplaced"/>
</dbReference>
<feature type="transmembrane region" description="Helical" evidence="10">
    <location>
        <begin position="70"/>
        <end position="94"/>
    </location>
</feature>